<evidence type="ECO:0000313" key="2">
    <source>
        <dbReference type="EMBL" id="GFT71446.1"/>
    </source>
</evidence>
<reference evidence="2" key="1">
    <citation type="submission" date="2020-08" db="EMBL/GenBank/DDBJ databases">
        <title>Multicomponent nature underlies the extraordinary mechanical properties of spider dragline silk.</title>
        <authorList>
            <person name="Kono N."/>
            <person name="Nakamura H."/>
            <person name="Mori M."/>
            <person name="Yoshida Y."/>
            <person name="Ohtoshi R."/>
            <person name="Malay A.D."/>
            <person name="Moran D.A.P."/>
            <person name="Tomita M."/>
            <person name="Numata K."/>
            <person name="Arakawa K."/>
        </authorList>
    </citation>
    <scope>NUCLEOTIDE SEQUENCE</scope>
</reference>
<gene>
    <name evidence="2" type="ORF">NPIL_571621</name>
</gene>
<protein>
    <submittedName>
        <fullName evidence="2">Uncharacterized protein</fullName>
    </submittedName>
</protein>
<accession>A0A8X6U1U5</accession>
<keyword evidence="3" id="KW-1185">Reference proteome</keyword>
<name>A0A8X6U1U5_NEPPI</name>
<dbReference type="AlphaFoldDB" id="A0A8X6U1U5"/>
<evidence type="ECO:0000256" key="1">
    <source>
        <dbReference type="SAM" id="MobiDB-lite"/>
    </source>
</evidence>
<dbReference type="Proteomes" id="UP000887013">
    <property type="component" value="Unassembled WGS sequence"/>
</dbReference>
<sequence>MLFHKPLTVLHQPFRSCLHSIRGKGIGKLLTGFPLEGGAGGSTCAAGEEIASRREERTSVAGEGDLSTESPPMAPSASQRWTIFRSGPLLLEEGVKFSM</sequence>
<evidence type="ECO:0000313" key="3">
    <source>
        <dbReference type="Proteomes" id="UP000887013"/>
    </source>
</evidence>
<comment type="caution">
    <text evidence="2">The sequence shown here is derived from an EMBL/GenBank/DDBJ whole genome shotgun (WGS) entry which is preliminary data.</text>
</comment>
<feature type="region of interest" description="Disordered" evidence="1">
    <location>
        <begin position="51"/>
        <end position="78"/>
    </location>
</feature>
<organism evidence="2 3">
    <name type="scientific">Nephila pilipes</name>
    <name type="common">Giant wood spider</name>
    <name type="synonym">Nephila maculata</name>
    <dbReference type="NCBI Taxonomy" id="299642"/>
    <lineage>
        <taxon>Eukaryota</taxon>
        <taxon>Metazoa</taxon>
        <taxon>Ecdysozoa</taxon>
        <taxon>Arthropoda</taxon>
        <taxon>Chelicerata</taxon>
        <taxon>Arachnida</taxon>
        <taxon>Araneae</taxon>
        <taxon>Araneomorphae</taxon>
        <taxon>Entelegynae</taxon>
        <taxon>Araneoidea</taxon>
        <taxon>Nephilidae</taxon>
        <taxon>Nephila</taxon>
    </lineage>
</organism>
<proteinExistence type="predicted"/>
<dbReference type="OrthoDB" id="10522132at2759"/>
<dbReference type="EMBL" id="BMAW01116638">
    <property type="protein sequence ID" value="GFT71446.1"/>
    <property type="molecule type" value="Genomic_DNA"/>
</dbReference>